<dbReference type="HOGENOM" id="CLU_010194_2_10_1"/>
<evidence type="ECO:0000313" key="3">
    <source>
        <dbReference type="EnsemblMetazoa" id="MESCA004463-PA"/>
    </source>
</evidence>
<name>T1GLQ0_MEGSC</name>
<dbReference type="PRINTS" id="PR00081">
    <property type="entry name" value="GDHRDH"/>
</dbReference>
<comment type="similarity">
    <text evidence="1">Belongs to the short-chain dehydrogenases/reductases (SDR) family.</text>
</comment>
<organism evidence="3 4">
    <name type="scientific">Megaselia scalaris</name>
    <name type="common">Humpbacked fly</name>
    <name type="synonym">Phora scalaris</name>
    <dbReference type="NCBI Taxonomy" id="36166"/>
    <lineage>
        <taxon>Eukaryota</taxon>
        <taxon>Metazoa</taxon>
        <taxon>Ecdysozoa</taxon>
        <taxon>Arthropoda</taxon>
        <taxon>Hexapoda</taxon>
        <taxon>Insecta</taxon>
        <taxon>Pterygota</taxon>
        <taxon>Neoptera</taxon>
        <taxon>Endopterygota</taxon>
        <taxon>Diptera</taxon>
        <taxon>Brachycera</taxon>
        <taxon>Muscomorpha</taxon>
        <taxon>Platypezoidea</taxon>
        <taxon>Phoridae</taxon>
        <taxon>Megaseliini</taxon>
        <taxon>Megaselia</taxon>
    </lineage>
</organism>
<dbReference type="AlphaFoldDB" id="T1GLQ0"/>
<dbReference type="SUPFAM" id="SSF51735">
    <property type="entry name" value="NAD(P)-binding Rossmann-fold domains"/>
    <property type="match status" value="1"/>
</dbReference>
<evidence type="ECO:0000256" key="2">
    <source>
        <dbReference type="ARBA" id="ARBA00023002"/>
    </source>
</evidence>
<evidence type="ECO:0000256" key="1">
    <source>
        <dbReference type="ARBA" id="ARBA00006484"/>
    </source>
</evidence>
<reference evidence="4" key="1">
    <citation type="submission" date="2013-02" db="EMBL/GenBank/DDBJ databases">
        <authorList>
            <person name="Hughes D."/>
        </authorList>
    </citation>
    <scope>NUCLEOTIDE SEQUENCE</scope>
    <source>
        <strain>Durham</strain>
        <strain evidence="4">NC isolate 2 -- Noor lab</strain>
    </source>
</reference>
<dbReference type="Pfam" id="PF00106">
    <property type="entry name" value="adh_short"/>
    <property type="match status" value="1"/>
</dbReference>
<dbReference type="InterPro" id="IPR036291">
    <property type="entry name" value="NAD(P)-bd_dom_sf"/>
</dbReference>
<keyword evidence="4" id="KW-1185">Reference proteome</keyword>
<reference evidence="3" key="2">
    <citation type="submission" date="2015-06" db="UniProtKB">
        <authorList>
            <consortium name="EnsemblMetazoa"/>
        </authorList>
    </citation>
    <scope>IDENTIFICATION</scope>
</reference>
<accession>T1GLQ0</accession>
<keyword evidence="2" id="KW-0560">Oxidoreductase</keyword>
<dbReference type="PANTHER" id="PTHR43115:SF4">
    <property type="entry name" value="DEHYDROGENASE_REDUCTASE SDR FAMILY MEMBER 11"/>
    <property type="match status" value="1"/>
</dbReference>
<dbReference type="EnsemblMetazoa" id="MESCA004463-RA">
    <property type="protein sequence ID" value="MESCA004463-PA"/>
    <property type="gene ID" value="MESCA004463"/>
</dbReference>
<sequence length="198" mass="22238">MEMDRWRNKVAVITGAGSGMGAACAIEFIKAGIIVIGIGRRVGRIEYVKNSMPPDLIKNFHPVKCDVIVEKEVVDTFKWIVDTFGGVDVLVNCAGIYKEGTLVDKYNTESYKNCLYICLMGAMFATREAYASMKARNAPGHIFYITSSLVKETGYIPYWEQADINIMGANVHGLRAMVETYRQEFREHKAQVKTTVNY</sequence>
<evidence type="ECO:0000313" key="4">
    <source>
        <dbReference type="Proteomes" id="UP000015102"/>
    </source>
</evidence>
<proteinExistence type="inferred from homology"/>
<dbReference type="EMBL" id="CAQQ02068254">
    <property type="status" value="NOT_ANNOTATED_CDS"/>
    <property type="molecule type" value="Genomic_DNA"/>
</dbReference>
<dbReference type="Gene3D" id="3.40.50.720">
    <property type="entry name" value="NAD(P)-binding Rossmann-like Domain"/>
    <property type="match status" value="1"/>
</dbReference>
<dbReference type="GO" id="GO:0016491">
    <property type="term" value="F:oxidoreductase activity"/>
    <property type="evidence" value="ECO:0007669"/>
    <property type="project" value="UniProtKB-KW"/>
</dbReference>
<dbReference type="InterPro" id="IPR002347">
    <property type="entry name" value="SDR_fam"/>
</dbReference>
<dbReference type="PANTHER" id="PTHR43115">
    <property type="entry name" value="DEHYDROGENASE/REDUCTASE SDR FAMILY MEMBER 11"/>
    <property type="match status" value="1"/>
</dbReference>
<dbReference type="STRING" id="36166.T1GLQ0"/>
<protein>
    <submittedName>
        <fullName evidence="3">Uncharacterized protein</fullName>
    </submittedName>
</protein>
<dbReference type="Proteomes" id="UP000015102">
    <property type="component" value="Unassembled WGS sequence"/>
</dbReference>
<dbReference type="PROSITE" id="PS51257">
    <property type="entry name" value="PROKAR_LIPOPROTEIN"/>
    <property type="match status" value="1"/>
</dbReference>